<sequence length="196" mass="21730">MTSLPYIEQGTRFSETSSREWRNAMDAVQAINSLTVGDGLTLSRSPSLLHIGLSPKPVDALVPGTSVRRAFLLKEIRDDYLVCRMLDVDGVEAATDTMVAKPWLLQRTPFDGKVRNGNTLTYAEGAGGTKRTSTHPDPDDASSTVSEEQLVILRYVVDDLIYATLEIYTGVETADDEKVVWQSEYTGRNWTRENGQ</sequence>
<reference evidence="2" key="1">
    <citation type="journal article" date="2015" name="Nature">
        <title>Complex archaea that bridge the gap between prokaryotes and eukaryotes.</title>
        <authorList>
            <person name="Spang A."/>
            <person name="Saw J.H."/>
            <person name="Jorgensen S.L."/>
            <person name="Zaremba-Niedzwiedzka K."/>
            <person name="Martijn J."/>
            <person name="Lind A.E."/>
            <person name="van Eijk R."/>
            <person name="Schleper C."/>
            <person name="Guy L."/>
            <person name="Ettema T.J."/>
        </authorList>
    </citation>
    <scope>NUCLEOTIDE SEQUENCE</scope>
</reference>
<evidence type="ECO:0000313" key="2">
    <source>
        <dbReference type="EMBL" id="KKN19678.1"/>
    </source>
</evidence>
<proteinExistence type="predicted"/>
<feature type="region of interest" description="Disordered" evidence="1">
    <location>
        <begin position="116"/>
        <end position="144"/>
    </location>
</feature>
<comment type="caution">
    <text evidence="2">The sequence shown here is derived from an EMBL/GenBank/DDBJ whole genome shotgun (WGS) entry which is preliminary data.</text>
</comment>
<organism evidence="2">
    <name type="scientific">marine sediment metagenome</name>
    <dbReference type="NCBI Taxonomy" id="412755"/>
    <lineage>
        <taxon>unclassified sequences</taxon>
        <taxon>metagenomes</taxon>
        <taxon>ecological metagenomes</taxon>
    </lineage>
</organism>
<name>A0A0F9RQQ8_9ZZZZ</name>
<evidence type="ECO:0000256" key="1">
    <source>
        <dbReference type="SAM" id="MobiDB-lite"/>
    </source>
</evidence>
<accession>A0A0F9RQQ8</accession>
<protein>
    <submittedName>
        <fullName evidence="2">Uncharacterized protein</fullName>
    </submittedName>
</protein>
<dbReference type="AlphaFoldDB" id="A0A0F9RQQ8"/>
<dbReference type="EMBL" id="LAZR01003311">
    <property type="protein sequence ID" value="KKN19678.1"/>
    <property type="molecule type" value="Genomic_DNA"/>
</dbReference>
<gene>
    <name evidence="2" type="ORF">LCGC14_0943220</name>
</gene>